<organism evidence="2 3">
    <name type="scientific">Frankliniella fusca</name>
    <dbReference type="NCBI Taxonomy" id="407009"/>
    <lineage>
        <taxon>Eukaryota</taxon>
        <taxon>Metazoa</taxon>
        <taxon>Ecdysozoa</taxon>
        <taxon>Arthropoda</taxon>
        <taxon>Hexapoda</taxon>
        <taxon>Insecta</taxon>
        <taxon>Pterygota</taxon>
        <taxon>Neoptera</taxon>
        <taxon>Paraneoptera</taxon>
        <taxon>Thysanoptera</taxon>
        <taxon>Terebrantia</taxon>
        <taxon>Thripoidea</taxon>
        <taxon>Thripidae</taxon>
        <taxon>Frankliniella</taxon>
    </lineage>
</organism>
<evidence type="ECO:0000313" key="3">
    <source>
        <dbReference type="Proteomes" id="UP001219518"/>
    </source>
</evidence>
<reference evidence="2" key="1">
    <citation type="submission" date="2021-07" db="EMBL/GenBank/DDBJ databases">
        <authorList>
            <person name="Catto M.A."/>
            <person name="Jacobson A."/>
            <person name="Kennedy G."/>
            <person name="Labadie P."/>
            <person name="Hunt B.G."/>
            <person name="Srinivasan R."/>
        </authorList>
    </citation>
    <scope>NUCLEOTIDE SEQUENCE</scope>
    <source>
        <strain evidence="2">PL_HMW_Pooled</strain>
        <tissue evidence="2">Head</tissue>
    </source>
</reference>
<gene>
    <name evidence="2" type="ORF">KUF71_016951</name>
</gene>
<proteinExistence type="predicted"/>
<keyword evidence="1" id="KW-0732">Signal</keyword>
<feature type="signal peptide" evidence="1">
    <location>
        <begin position="1"/>
        <end position="31"/>
    </location>
</feature>
<dbReference type="EMBL" id="JAHWGI010001351">
    <property type="protein sequence ID" value="KAK3928728.1"/>
    <property type="molecule type" value="Genomic_DNA"/>
</dbReference>
<name>A0AAE1LQW0_9NEOP</name>
<keyword evidence="3" id="KW-1185">Reference proteome</keyword>
<reference evidence="2" key="2">
    <citation type="journal article" date="2023" name="BMC Genomics">
        <title>Pest status, molecular evolution, and epigenetic factors derived from the genome assembly of Frankliniella fusca, a thysanopteran phytovirus vector.</title>
        <authorList>
            <person name="Catto M.A."/>
            <person name="Labadie P.E."/>
            <person name="Jacobson A.L."/>
            <person name="Kennedy G.G."/>
            <person name="Srinivasan R."/>
            <person name="Hunt B.G."/>
        </authorList>
    </citation>
    <scope>NUCLEOTIDE SEQUENCE</scope>
    <source>
        <strain evidence="2">PL_HMW_Pooled</strain>
    </source>
</reference>
<accession>A0AAE1LQW0</accession>
<comment type="caution">
    <text evidence="2">The sequence shown here is derived from an EMBL/GenBank/DDBJ whole genome shotgun (WGS) entry which is preliminary data.</text>
</comment>
<sequence>MPTISVRAIQWPASLLVGLVALAALAGGAASARSSSARRLGLSWLDSTDPEDVPAAAAINIGGLDLASSYGGGAPAPRDAFDADLDADLAADAVADNTIFAQPERRAEQAPVSAAKRTIQDLCNNIAMQSRHGEVAGYLRTGLLACSCYDGFETVMLGDLHYPHRVPQVRCRVAPHCRMRYYEMPLLTKGKTVQVEAGMPLVPEILRAQWRFEIKKIAVACECVHPDLNGKK</sequence>
<evidence type="ECO:0000313" key="2">
    <source>
        <dbReference type="EMBL" id="KAK3928728.1"/>
    </source>
</evidence>
<evidence type="ECO:0000256" key="1">
    <source>
        <dbReference type="SAM" id="SignalP"/>
    </source>
</evidence>
<dbReference type="Proteomes" id="UP001219518">
    <property type="component" value="Unassembled WGS sequence"/>
</dbReference>
<protein>
    <submittedName>
        <fullName evidence="2">Prothoracicotropic hormone</fullName>
    </submittedName>
</protein>
<feature type="chain" id="PRO_5042294676" evidence="1">
    <location>
        <begin position="32"/>
        <end position="232"/>
    </location>
</feature>
<dbReference type="AlphaFoldDB" id="A0AAE1LQW0"/>